<dbReference type="InterPro" id="IPR011527">
    <property type="entry name" value="ABC1_TM_dom"/>
</dbReference>
<evidence type="ECO:0000256" key="2">
    <source>
        <dbReference type="ARBA" id="ARBA00022448"/>
    </source>
</evidence>
<evidence type="ECO:0000256" key="1">
    <source>
        <dbReference type="ARBA" id="ARBA00004651"/>
    </source>
</evidence>
<comment type="subcellular location">
    <subcellularLocation>
        <location evidence="1">Cell membrane</location>
        <topology evidence="1">Multi-pass membrane protein</topology>
    </subcellularLocation>
</comment>
<feature type="region of interest" description="Disordered" evidence="10">
    <location>
        <begin position="32"/>
        <end position="55"/>
    </location>
</feature>
<keyword evidence="2" id="KW-0813">Transport</keyword>
<dbReference type="PROSITE" id="PS50929">
    <property type="entry name" value="ABC_TM1F"/>
    <property type="match status" value="1"/>
</dbReference>
<evidence type="ECO:0000256" key="6">
    <source>
        <dbReference type="ARBA" id="ARBA00022840"/>
    </source>
</evidence>
<dbReference type="AlphaFoldDB" id="A0A0G4H4C8"/>
<reference evidence="15" key="1">
    <citation type="submission" date="2014-11" db="EMBL/GenBank/DDBJ databases">
        <authorList>
            <person name="Otto D Thomas"/>
            <person name="Naeem Raeece"/>
        </authorList>
    </citation>
    <scope>NUCLEOTIDE SEQUENCE</scope>
</reference>
<evidence type="ECO:0000256" key="7">
    <source>
        <dbReference type="ARBA" id="ARBA00022989"/>
    </source>
</evidence>
<dbReference type="PANTHER" id="PTHR24221:SF654">
    <property type="entry name" value="ATP-BINDING CASSETTE SUB-FAMILY B MEMBER 6"/>
    <property type="match status" value="1"/>
</dbReference>
<name>A0A0G4H4C8_9ALVE</name>
<feature type="compositionally biased region" description="Acidic residues" evidence="10">
    <location>
        <begin position="757"/>
        <end position="776"/>
    </location>
</feature>
<dbReference type="InterPro" id="IPR036640">
    <property type="entry name" value="ABC1_TM_sf"/>
</dbReference>
<feature type="chain" id="PRO_5005191402" description="ABC transporter domain-containing protein" evidence="12">
    <location>
        <begin position="23"/>
        <end position="908"/>
    </location>
</feature>
<evidence type="ECO:0000256" key="9">
    <source>
        <dbReference type="ARBA" id="ARBA00024363"/>
    </source>
</evidence>
<dbReference type="Gene3D" id="1.20.1560.10">
    <property type="entry name" value="ABC transporter type 1, transmembrane domain"/>
    <property type="match status" value="1"/>
</dbReference>
<feature type="domain" description="ABC transporter" evidence="13">
    <location>
        <begin position="485"/>
        <end position="744"/>
    </location>
</feature>
<evidence type="ECO:0000256" key="11">
    <source>
        <dbReference type="SAM" id="Phobius"/>
    </source>
</evidence>
<keyword evidence="5" id="KW-0547">Nucleotide-binding</keyword>
<dbReference type="InterPro" id="IPR003593">
    <property type="entry name" value="AAA+_ATPase"/>
</dbReference>
<keyword evidence="8 11" id="KW-0472">Membrane</keyword>
<evidence type="ECO:0000256" key="3">
    <source>
        <dbReference type="ARBA" id="ARBA00022475"/>
    </source>
</evidence>
<gene>
    <name evidence="15" type="ORF">Cvel_24651</name>
</gene>
<evidence type="ECO:0000256" key="12">
    <source>
        <dbReference type="SAM" id="SignalP"/>
    </source>
</evidence>
<evidence type="ECO:0000256" key="8">
    <source>
        <dbReference type="ARBA" id="ARBA00023136"/>
    </source>
</evidence>
<evidence type="ECO:0000256" key="5">
    <source>
        <dbReference type="ARBA" id="ARBA00022741"/>
    </source>
</evidence>
<dbReference type="SMART" id="SM00382">
    <property type="entry name" value="AAA"/>
    <property type="match status" value="1"/>
</dbReference>
<feature type="compositionally biased region" description="Low complexity" evidence="10">
    <location>
        <begin position="874"/>
        <end position="889"/>
    </location>
</feature>
<keyword evidence="12" id="KW-0732">Signal</keyword>
<evidence type="ECO:0008006" key="16">
    <source>
        <dbReference type="Google" id="ProtNLM"/>
    </source>
</evidence>
<feature type="compositionally biased region" description="Low complexity" evidence="10">
    <location>
        <begin position="797"/>
        <end position="807"/>
    </location>
</feature>
<protein>
    <recommendedName>
        <fullName evidence="16">ABC transporter domain-containing protein</fullName>
    </recommendedName>
</protein>
<dbReference type="PhylomeDB" id="A0A0G4H4C8"/>
<feature type="transmembrane region" description="Helical" evidence="11">
    <location>
        <begin position="385"/>
        <end position="403"/>
    </location>
</feature>
<dbReference type="Pfam" id="PF00005">
    <property type="entry name" value="ABC_tran"/>
    <property type="match status" value="1"/>
</dbReference>
<feature type="region of interest" description="Disordered" evidence="10">
    <location>
        <begin position="493"/>
        <end position="520"/>
    </location>
</feature>
<sequence length="908" mass="98647">MQVEMRCHLLVLVLFSLRACWAFNLNRPQPSALVQGGRRGGRRRAPLSPSLPSGRAFTREADRSRWRGVGDGKTVSADPLQSTVLYHDCGHDHGSDDHWHRHDEECEVDDAECHASFGERVRTYLKRVGRSFSVLRVLGSLAFAPGMRTKQTLTFSLMFLVMLISKWMNVRASLMTGEIVSTIQKAGTEGIAAVGGDPRGLVFVYGMTALAGKLLDPVAKLIYMFGSMRTQRAFTGTLFGKFLLMDAAFHAHTTVAEQETEYDRAVAGLSSVLDGAIRLALPMLVELSLVIYALGSKYGSGYALQTLFTVVPYIVFTWVAGKNRAEVQKRKNAAENEASKKFYESVSNQETVKLFSKEAEEKKGYVILINDYLNKLWRVMAEWQILNGGQFLILVLGMCSIYLSVFSQLLSGGIAVGDVVAITALFGQLSNPLHIAGWMLQSIMTGFVDMERSLSILDRNPTIRDLPGSVPMVLSGAGKKRGPTVRLEGVSFGYEVPPSSSSSGGSKGEGKGGEKEKEKATRREILRNATVEIPSGQTVALVGGSGGGKSTIIKLIARLYDPDSGRVTVDDQDVKHVTLESLRHQMAVVQQDVQLFEDTIFNNVLYGDPKRSPAEVEAAVRAAGLGSLIERLPNGLQTMVGEKGVTLSGGERQRITIARAVLRDAPLMLCDEITSAVDALTEREIMDSLMQVARGRTTVLIAHRLTSVVGADKIVVIGHGGVMEEGTFDELMSMEGGEFARMWNRQLRIDKRHQEAVDDDAEEADEFGEDEKENEQEGASGGSREGEGKEDYRESRSLSSFSSSAAAVVEKGSSDVFIEGGVPSEGVEVDGNKNVPRRPSSVDTFLPSLEDPLGFLEESSHQSPDQGGGDEGSRGAQSSSSQPISSHLSLNLPSERPTDKSENTPVGI</sequence>
<accession>A0A0G4H4C8</accession>
<keyword evidence="4 11" id="KW-0812">Transmembrane</keyword>
<dbReference type="PROSITE" id="PS50893">
    <property type="entry name" value="ABC_TRANSPORTER_2"/>
    <property type="match status" value="1"/>
</dbReference>
<dbReference type="Pfam" id="PF00664">
    <property type="entry name" value="ABC_membrane"/>
    <property type="match status" value="1"/>
</dbReference>
<keyword evidence="3" id="KW-1003">Cell membrane</keyword>
<dbReference type="GO" id="GO:0140359">
    <property type="term" value="F:ABC-type transporter activity"/>
    <property type="evidence" value="ECO:0007669"/>
    <property type="project" value="InterPro"/>
</dbReference>
<dbReference type="InterPro" id="IPR017871">
    <property type="entry name" value="ABC_transporter-like_CS"/>
</dbReference>
<feature type="compositionally biased region" description="Basic and acidic residues" evidence="10">
    <location>
        <begin position="784"/>
        <end position="796"/>
    </location>
</feature>
<dbReference type="GO" id="GO:0005886">
    <property type="term" value="C:plasma membrane"/>
    <property type="evidence" value="ECO:0007669"/>
    <property type="project" value="UniProtKB-SubCell"/>
</dbReference>
<dbReference type="PROSITE" id="PS00211">
    <property type="entry name" value="ABC_TRANSPORTER_1"/>
    <property type="match status" value="1"/>
</dbReference>
<dbReference type="InterPro" id="IPR027417">
    <property type="entry name" value="P-loop_NTPase"/>
</dbReference>
<feature type="compositionally biased region" description="Basic and acidic residues" evidence="10">
    <location>
        <begin position="508"/>
        <end position="520"/>
    </location>
</feature>
<dbReference type="VEuPathDB" id="CryptoDB:Cvel_24651"/>
<evidence type="ECO:0000256" key="10">
    <source>
        <dbReference type="SAM" id="MobiDB-lite"/>
    </source>
</evidence>
<feature type="signal peptide" evidence="12">
    <location>
        <begin position="1"/>
        <end position="22"/>
    </location>
</feature>
<evidence type="ECO:0000256" key="4">
    <source>
        <dbReference type="ARBA" id="ARBA00022692"/>
    </source>
</evidence>
<dbReference type="GO" id="GO:0005524">
    <property type="term" value="F:ATP binding"/>
    <property type="evidence" value="ECO:0007669"/>
    <property type="project" value="UniProtKB-KW"/>
</dbReference>
<evidence type="ECO:0000259" key="13">
    <source>
        <dbReference type="PROSITE" id="PS50893"/>
    </source>
</evidence>
<evidence type="ECO:0000259" key="14">
    <source>
        <dbReference type="PROSITE" id="PS50929"/>
    </source>
</evidence>
<feature type="domain" description="ABC transmembrane type-1" evidence="14">
    <location>
        <begin position="157"/>
        <end position="445"/>
    </location>
</feature>
<feature type="transmembrane region" description="Helical" evidence="11">
    <location>
        <begin position="301"/>
        <end position="321"/>
    </location>
</feature>
<keyword evidence="6" id="KW-0067">ATP-binding</keyword>
<evidence type="ECO:0000313" key="15">
    <source>
        <dbReference type="EMBL" id="CEM38626.1"/>
    </source>
</evidence>
<proteinExistence type="inferred from homology"/>
<dbReference type="SUPFAM" id="SSF52540">
    <property type="entry name" value="P-loop containing nucleoside triphosphate hydrolases"/>
    <property type="match status" value="1"/>
</dbReference>
<dbReference type="GO" id="GO:0016887">
    <property type="term" value="F:ATP hydrolysis activity"/>
    <property type="evidence" value="ECO:0007669"/>
    <property type="project" value="InterPro"/>
</dbReference>
<comment type="similarity">
    <text evidence="9">Belongs to the ABC transporter superfamily. ABCB family. Heavy Metal importer (TC 3.A.1.210) subfamily.</text>
</comment>
<dbReference type="FunFam" id="3.40.50.300:FF:000221">
    <property type="entry name" value="Multidrug ABC transporter ATP-binding protein"/>
    <property type="match status" value="1"/>
</dbReference>
<dbReference type="SUPFAM" id="SSF90123">
    <property type="entry name" value="ABC transporter transmembrane region"/>
    <property type="match status" value="1"/>
</dbReference>
<dbReference type="InterPro" id="IPR003439">
    <property type="entry name" value="ABC_transporter-like_ATP-bd"/>
</dbReference>
<feature type="region of interest" description="Disordered" evidence="10">
    <location>
        <begin position="754"/>
        <end position="908"/>
    </location>
</feature>
<dbReference type="Gene3D" id="3.40.50.300">
    <property type="entry name" value="P-loop containing nucleotide triphosphate hydrolases"/>
    <property type="match status" value="1"/>
</dbReference>
<keyword evidence="7 11" id="KW-1133">Transmembrane helix</keyword>
<dbReference type="PANTHER" id="PTHR24221">
    <property type="entry name" value="ATP-BINDING CASSETTE SUB-FAMILY B"/>
    <property type="match status" value="1"/>
</dbReference>
<organism evidence="15">
    <name type="scientific">Chromera velia CCMP2878</name>
    <dbReference type="NCBI Taxonomy" id="1169474"/>
    <lineage>
        <taxon>Eukaryota</taxon>
        <taxon>Sar</taxon>
        <taxon>Alveolata</taxon>
        <taxon>Colpodellida</taxon>
        <taxon>Chromeraceae</taxon>
        <taxon>Chromera</taxon>
    </lineage>
</organism>
<dbReference type="EMBL" id="CDMZ01001868">
    <property type="protein sequence ID" value="CEM38626.1"/>
    <property type="molecule type" value="Genomic_DNA"/>
</dbReference>
<dbReference type="InterPro" id="IPR039421">
    <property type="entry name" value="Type_1_exporter"/>
</dbReference>